<accession>A0AA39LC69</accession>
<comment type="similarity">
    <text evidence="4">Belongs to the serine/threonine dehydratase family.</text>
</comment>
<comment type="caution">
    <text evidence="12">The sequence shown here is derived from an EMBL/GenBank/DDBJ whole genome shotgun (WGS) entry which is preliminary data.</text>
</comment>
<evidence type="ECO:0000256" key="10">
    <source>
        <dbReference type="ARBA" id="ARBA00049406"/>
    </source>
</evidence>
<name>A0AA39LC69_SARSR</name>
<dbReference type="InterPro" id="IPR036052">
    <property type="entry name" value="TrpB-like_PALP_sf"/>
</dbReference>
<dbReference type="GO" id="GO:0006565">
    <property type="term" value="P:L-serine catabolic process"/>
    <property type="evidence" value="ECO:0007669"/>
    <property type="project" value="TreeGrafter"/>
</dbReference>
<dbReference type="Gene3D" id="3.40.50.1100">
    <property type="match status" value="2"/>
</dbReference>
<evidence type="ECO:0000256" key="1">
    <source>
        <dbReference type="ARBA" id="ARBA00001933"/>
    </source>
</evidence>
<dbReference type="SUPFAM" id="SSF53686">
    <property type="entry name" value="Tryptophan synthase beta subunit-like PLP-dependent enzymes"/>
    <property type="match status" value="1"/>
</dbReference>
<keyword evidence="7" id="KW-0963">Cytoplasm</keyword>
<proteinExistence type="inferred from homology"/>
<comment type="pathway">
    <text evidence="3">Carbohydrate biosynthesis; gluconeogenesis.</text>
</comment>
<evidence type="ECO:0000256" key="8">
    <source>
        <dbReference type="ARBA" id="ARBA00022898"/>
    </source>
</evidence>
<dbReference type="PANTHER" id="PTHR48078:SF2">
    <property type="entry name" value="CATABOLIC L-SERINE_THREONINE DEHYDRATASE"/>
    <property type="match status" value="1"/>
</dbReference>
<feature type="domain" description="Tryptophan synthase beta chain-like PALP" evidence="11">
    <location>
        <begin position="14"/>
        <end position="322"/>
    </location>
</feature>
<dbReference type="InterPro" id="IPR001926">
    <property type="entry name" value="TrpB-like_PALP"/>
</dbReference>
<gene>
    <name evidence="12" type="ORF">NLU13_1881</name>
</gene>
<keyword evidence="8" id="KW-0663">Pyridoxal phosphate</keyword>
<dbReference type="Proteomes" id="UP001175261">
    <property type="component" value="Unassembled WGS sequence"/>
</dbReference>
<comment type="cofactor">
    <cofactor evidence="1">
        <name>pyridoxal 5'-phosphate</name>
        <dbReference type="ChEBI" id="CHEBI:597326"/>
    </cofactor>
</comment>
<dbReference type="FunFam" id="3.40.50.1100:FF:000040">
    <property type="entry name" value="L-serine dehydratase, putative"/>
    <property type="match status" value="1"/>
</dbReference>
<comment type="catalytic activity">
    <reaction evidence="10">
        <text>L-serine = pyruvate + NH4(+)</text>
        <dbReference type="Rhea" id="RHEA:19169"/>
        <dbReference type="ChEBI" id="CHEBI:15361"/>
        <dbReference type="ChEBI" id="CHEBI:28938"/>
        <dbReference type="ChEBI" id="CHEBI:33384"/>
        <dbReference type="EC" id="4.3.1.17"/>
    </reaction>
</comment>
<evidence type="ECO:0000256" key="7">
    <source>
        <dbReference type="ARBA" id="ARBA00022490"/>
    </source>
</evidence>
<dbReference type="GO" id="GO:0004794">
    <property type="term" value="F:threonine deaminase activity"/>
    <property type="evidence" value="ECO:0007669"/>
    <property type="project" value="TreeGrafter"/>
</dbReference>
<dbReference type="PROSITE" id="PS00165">
    <property type="entry name" value="DEHYDRATASE_SER_THR"/>
    <property type="match status" value="1"/>
</dbReference>
<keyword evidence="13" id="KW-1185">Reference proteome</keyword>
<organism evidence="12 13">
    <name type="scientific">Sarocladium strictum</name>
    <name type="common">Black bundle disease fungus</name>
    <name type="synonym">Acremonium strictum</name>
    <dbReference type="NCBI Taxonomy" id="5046"/>
    <lineage>
        <taxon>Eukaryota</taxon>
        <taxon>Fungi</taxon>
        <taxon>Dikarya</taxon>
        <taxon>Ascomycota</taxon>
        <taxon>Pezizomycotina</taxon>
        <taxon>Sordariomycetes</taxon>
        <taxon>Hypocreomycetidae</taxon>
        <taxon>Hypocreales</taxon>
        <taxon>Sarocladiaceae</taxon>
        <taxon>Sarocladium</taxon>
    </lineage>
</organism>
<evidence type="ECO:0000256" key="2">
    <source>
        <dbReference type="ARBA" id="ARBA00004496"/>
    </source>
</evidence>
<evidence type="ECO:0000256" key="3">
    <source>
        <dbReference type="ARBA" id="ARBA00004742"/>
    </source>
</evidence>
<comment type="subcellular location">
    <subcellularLocation>
        <location evidence="2">Cytoplasm</location>
    </subcellularLocation>
</comment>
<keyword evidence="9" id="KW-0456">Lyase</keyword>
<dbReference type="GO" id="GO:0006094">
    <property type="term" value="P:gluconeogenesis"/>
    <property type="evidence" value="ECO:0007669"/>
    <property type="project" value="UniProtKB-KW"/>
</dbReference>
<dbReference type="InterPro" id="IPR000634">
    <property type="entry name" value="Ser/Thr_deHydtase_PyrdxlP-BS"/>
</dbReference>
<dbReference type="GO" id="GO:0009097">
    <property type="term" value="P:isoleucine biosynthetic process"/>
    <property type="evidence" value="ECO:0007669"/>
    <property type="project" value="TreeGrafter"/>
</dbReference>
<evidence type="ECO:0000313" key="13">
    <source>
        <dbReference type="Proteomes" id="UP001175261"/>
    </source>
</evidence>
<dbReference type="PANTHER" id="PTHR48078">
    <property type="entry name" value="THREONINE DEHYDRATASE, MITOCHONDRIAL-RELATED"/>
    <property type="match status" value="1"/>
</dbReference>
<evidence type="ECO:0000256" key="4">
    <source>
        <dbReference type="ARBA" id="ARBA00010869"/>
    </source>
</evidence>
<reference evidence="12" key="1">
    <citation type="submission" date="2022-10" db="EMBL/GenBank/DDBJ databases">
        <title>Determination and structural analysis of whole genome sequence of Sarocladium strictum F4-1.</title>
        <authorList>
            <person name="Hu L."/>
            <person name="Jiang Y."/>
        </authorList>
    </citation>
    <scope>NUCLEOTIDE SEQUENCE</scope>
    <source>
        <strain evidence="12">F4-1</strain>
    </source>
</reference>
<dbReference type="CDD" id="cd06448">
    <property type="entry name" value="L-Ser-dehyd"/>
    <property type="match status" value="1"/>
</dbReference>
<dbReference type="InterPro" id="IPR050147">
    <property type="entry name" value="Ser/Thr_Dehydratase"/>
</dbReference>
<protein>
    <recommendedName>
        <fullName evidence="5">L-serine ammonia-lyase</fullName>
        <ecNumber evidence="5">4.3.1.17</ecNumber>
    </recommendedName>
</protein>
<dbReference type="Pfam" id="PF00291">
    <property type="entry name" value="PALP"/>
    <property type="match status" value="1"/>
</dbReference>
<sequence length="350" mass="36915">MGSLPSDAKIPWIQTPCVLSPELSQVTGCNIYLKLENLQPSGSFKSRGIGNFMTRAAAAAPDNLKVHFYCPSGGNAGLACATTAQSLGLPATIVLPTIASPLMRGKLSALGADVHSVGANWAECNAYLHEQLLSKDPGGIYVPPFDHEDVWAGASTLVDEARTQVEGDIDAFVCSVGGGGLLNGIMKGVLECTWHDGKQPRVFALETSGADSLNASVRANEHVTLPAITSIATSLGALRVSTQTWEHARDHPEILKSLVVSDADAAISCVRFADDARILVEPACGATLAAAYQAGRLRKELAGISGVTDDDWRQKNVVLVVCGGSGVTLGMLTKWRETYKSESSIELGQW</sequence>
<evidence type="ECO:0000259" key="11">
    <source>
        <dbReference type="Pfam" id="PF00291"/>
    </source>
</evidence>
<keyword evidence="6" id="KW-0312">Gluconeogenesis</keyword>
<dbReference type="GO" id="GO:0003941">
    <property type="term" value="F:L-serine ammonia-lyase activity"/>
    <property type="evidence" value="ECO:0007669"/>
    <property type="project" value="UniProtKB-EC"/>
</dbReference>
<dbReference type="EMBL" id="JAPDFR010000001">
    <property type="protein sequence ID" value="KAK0392386.1"/>
    <property type="molecule type" value="Genomic_DNA"/>
</dbReference>
<evidence type="ECO:0000256" key="6">
    <source>
        <dbReference type="ARBA" id="ARBA00022432"/>
    </source>
</evidence>
<dbReference type="GO" id="GO:0006567">
    <property type="term" value="P:L-threonine catabolic process"/>
    <property type="evidence" value="ECO:0007669"/>
    <property type="project" value="TreeGrafter"/>
</dbReference>
<evidence type="ECO:0000313" key="12">
    <source>
        <dbReference type="EMBL" id="KAK0392386.1"/>
    </source>
</evidence>
<evidence type="ECO:0000256" key="5">
    <source>
        <dbReference type="ARBA" id="ARBA00012093"/>
    </source>
</evidence>
<evidence type="ECO:0000256" key="9">
    <source>
        <dbReference type="ARBA" id="ARBA00023239"/>
    </source>
</evidence>
<dbReference type="GO" id="GO:0030170">
    <property type="term" value="F:pyridoxal phosphate binding"/>
    <property type="evidence" value="ECO:0007669"/>
    <property type="project" value="InterPro"/>
</dbReference>
<dbReference type="EC" id="4.3.1.17" evidence="5"/>
<dbReference type="AlphaFoldDB" id="A0AA39LC69"/>
<dbReference type="GO" id="GO:0005737">
    <property type="term" value="C:cytoplasm"/>
    <property type="evidence" value="ECO:0007669"/>
    <property type="project" value="UniProtKB-SubCell"/>
</dbReference>